<dbReference type="InterPro" id="IPR011020">
    <property type="entry name" value="HTTM-like"/>
</dbReference>
<evidence type="ECO:0000313" key="8">
    <source>
        <dbReference type="Proteomes" id="UP001206639"/>
    </source>
</evidence>
<keyword evidence="3 5" id="KW-1133">Transmembrane helix</keyword>
<protein>
    <submittedName>
        <fullName evidence="7">HTTM domain-containing protein</fullName>
    </submittedName>
</protein>
<organism evidence="7 8">
    <name type="scientific">Mycobacterium deserti</name>
    <dbReference type="NCBI Taxonomy" id="2978347"/>
    <lineage>
        <taxon>Bacteria</taxon>
        <taxon>Bacillati</taxon>
        <taxon>Actinomycetota</taxon>
        <taxon>Actinomycetes</taxon>
        <taxon>Mycobacteriales</taxon>
        <taxon>Mycobacteriaceae</taxon>
        <taxon>Mycobacterium</taxon>
    </lineage>
</organism>
<dbReference type="PANTHER" id="PTHR39535">
    <property type="entry name" value="SPORULATION-DELAYING PROTEIN SDPB"/>
    <property type="match status" value="1"/>
</dbReference>
<evidence type="ECO:0000256" key="4">
    <source>
        <dbReference type="ARBA" id="ARBA00023136"/>
    </source>
</evidence>
<gene>
    <name evidence="7" type="ORF">N4S67_03065</name>
</gene>
<keyword evidence="2 5" id="KW-0812">Transmembrane</keyword>
<dbReference type="InterPro" id="IPR052964">
    <property type="entry name" value="Sporulation_signal_mat"/>
</dbReference>
<accession>A0ABT2M7L7</accession>
<comment type="subcellular location">
    <subcellularLocation>
        <location evidence="1">Endomembrane system</location>
        <topology evidence="1">Multi-pass membrane protein</topology>
    </subcellularLocation>
</comment>
<comment type="caution">
    <text evidence="7">The sequence shown here is derived from an EMBL/GenBank/DDBJ whole genome shotgun (WGS) entry which is preliminary data.</text>
</comment>
<dbReference type="InterPro" id="IPR053934">
    <property type="entry name" value="HTTM_dom"/>
</dbReference>
<feature type="transmembrane region" description="Helical" evidence="5">
    <location>
        <begin position="215"/>
        <end position="236"/>
    </location>
</feature>
<name>A0ABT2M7L7_9MYCO</name>
<evidence type="ECO:0000256" key="2">
    <source>
        <dbReference type="ARBA" id="ARBA00022692"/>
    </source>
</evidence>
<dbReference type="EMBL" id="JAODWD010000001">
    <property type="protein sequence ID" value="MCT7657400.1"/>
    <property type="molecule type" value="Genomic_DNA"/>
</dbReference>
<dbReference type="Pfam" id="PF05090">
    <property type="entry name" value="HTTM"/>
    <property type="match status" value="1"/>
</dbReference>
<reference evidence="8" key="1">
    <citation type="submission" date="2023-07" db="EMBL/GenBank/DDBJ databases">
        <authorList>
            <person name="Deng Y."/>
            <person name="Zhang Y.-Q."/>
        </authorList>
    </citation>
    <scope>NUCLEOTIDE SEQUENCE [LARGE SCALE GENOMIC DNA]</scope>
    <source>
        <strain evidence="8">CPCC 205710</strain>
    </source>
</reference>
<evidence type="ECO:0000313" key="7">
    <source>
        <dbReference type="EMBL" id="MCT7657400.1"/>
    </source>
</evidence>
<proteinExistence type="predicted"/>
<feature type="transmembrane region" description="Helical" evidence="5">
    <location>
        <begin position="21"/>
        <end position="40"/>
    </location>
</feature>
<evidence type="ECO:0000256" key="1">
    <source>
        <dbReference type="ARBA" id="ARBA00004127"/>
    </source>
</evidence>
<feature type="domain" description="HTTM-like" evidence="6">
    <location>
        <begin position="13"/>
        <end position="281"/>
    </location>
</feature>
<keyword evidence="8" id="KW-1185">Reference proteome</keyword>
<dbReference type="SMART" id="SM00752">
    <property type="entry name" value="HTTM"/>
    <property type="match status" value="1"/>
</dbReference>
<evidence type="ECO:0000256" key="5">
    <source>
        <dbReference type="SAM" id="Phobius"/>
    </source>
</evidence>
<feature type="transmembrane region" description="Helical" evidence="5">
    <location>
        <begin position="243"/>
        <end position="276"/>
    </location>
</feature>
<feature type="transmembrane region" description="Helical" evidence="5">
    <location>
        <begin position="73"/>
        <end position="91"/>
    </location>
</feature>
<evidence type="ECO:0000259" key="6">
    <source>
        <dbReference type="SMART" id="SM00752"/>
    </source>
</evidence>
<dbReference type="RefSeq" id="WP_260991451.1">
    <property type="nucleotide sequence ID" value="NZ_JAODWD010000001.1"/>
</dbReference>
<keyword evidence="4 5" id="KW-0472">Membrane</keyword>
<evidence type="ECO:0000256" key="3">
    <source>
        <dbReference type="ARBA" id="ARBA00022989"/>
    </source>
</evidence>
<dbReference type="PANTHER" id="PTHR39535:SF2">
    <property type="entry name" value="HTTM DOMAIN-CONTAINING PROTEIN"/>
    <property type="match status" value="1"/>
</dbReference>
<sequence length="301" mass="33545">MTSIRDAWCRFWFSAEPMYTLGLVRIVSGIAVVVWTLTLLPDLFEVFGEEGVAPQPSRLDYQWTVLEIWRGDTALSISWALLLVSALALTVGWHSRVAAVLMFVLLQSFVRRGVYIVNAGDAILIIVALILALCSCGAALSLDQRRRTGSFWSAQTRSVWPVRLLQVQLSVIYLVSVQAKLTGKTWLEGSAVFYAWRSDGRWATWPAPEWLASNAIAVNALTWATLLIELALAVLVWNRRLRLPVLIAGVVMHLAIMINLNIAFFSVAMFVLYVAFVPADAVRDAPSRLRNWRSAEKAQAA</sequence>
<dbReference type="Proteomes" id="UP001206639">
    <property type="component" value="Unassembled WGS sequence"/>
</dbReference>